<feature type="compositionally biased region" description="Basic and acidic residues" evidence="1">
    <location>
        <begin position="110"/>
        <end position="120"/>
    </location>
</feature>
<name>A0A7S6B6B3_9CAUD</name>
<feature type="compositionally biased region" description="Acidic residues" evidence="1">
    <location>
        <begin position="1"/>
        <end position="16"/>
    </location>
</feature>
<gene>
    <name evidence="2" type="ORF">AMP2_gp026</name>
</gene>
<organism evidence="2 3">
    <name type="scientific">Pseudomonas phage vB_Pae_AM.P2</name>
    <dbReference type="NCBI Taxonomy" id="2731695"/>
    <lineage>
        <taxon>Viruses</taxon>
        <taxon>Duplodnaviria</taxon>
        <taxon>Heunggongvirae</taxon>
        <taxon>Uroviricota</taxon>
        <taxon>Caudoviricetes</taxon>
        <taxon>Schitoviridae</taxon>
        <taxon>Migulavirinae</taxon>
        <taxon>Luzseptimavirus</taxon>
        <taxon>Luzseptimavirus KPP21</taxon>
    </lineage>
</organism>
<proteinExistence type="predicted"/>
<protein>
    <submittedName>
        <fullName evidence="2">Putative tape measure protein</fullName>
    </submittedName>
</protein>
<feature type="compositionally biased region" description="Basic and acidic residues" evidence="1">
    <location>
        <begin position="18"/>
        <end position="38"/>
    </location>
</feature>
<feature type="compositionally biased region" description="Acidic residues" evidence="1">
    <location>
        <begin position="76"/>
        <end position="109"/>
    </location>
</feature>
<reference evidence="2 3" key="1">
    <citation type="journal article" date="2021" name="MSphere">
        <title>A Novel N4-Like Bacteriophage Isolated from a Wastewater Source in South India with Activity against Several Multidrug-Resistant Clinical Pseudomonas aeruginosa Isolates.</title>
        <authorList>
            <person name="Menon N.D."/>
            <person name="Kumar M.S."/>
            <person name="Satheesh Babu T.G."/>
            <person name="Bose S."/>
            <person name="Vijayakumar G."/>
            <person name="Baswe M."/>
            <person name="Chatterjee M."/>
            <person name="D'Silva J.R."/>
            <person name="Shetty K."/>
            <person name="Haripriyan J."/>
            <person name="Kumar A."/>
            <person name="Nair S."/>
            <person name="Somanath P."/>
            <person name="Nair B.G."/>
            <person name="Nizet V."/>
            <person name="Kumar G.B."/>
        </authorList>
    </citation>
    <scope>NUCLEOTIDE SEQUENCE [LARGE SCALE GENOMIC DNA]</scope>
</reference>
<dbReference type="Proteomes" id="UP000595519">
    <property type="component" value="Segment"/>
</dbReference>
<sequence>MADLDFLDMPDDELPEFESVREQIEEADAKEPEGREDASTGLSAEEQEQAELEAQVQPEEDDDDEHVGEQLGEENTPAEEEEEEPAEDEGGEANEEEAPAESEVTDADESEGKEQEKKTEQVATPDEDVVKFRDTILAPFKANGREIQVKNAEEAQRLMQMGANYNQKMQALKPHLALLRQLEDANLASPEAVGQILDLLKHKKPEAIAALAKSAGVDPLDIDEKKVEGYKPQAVQIDPVAEAMSDALDAIQHSQHYTRVVNTAKAFDSQSKKWLSENPAILGYMESQMSNGVFDIIDAEVARRKILDPRVSNAPYLQVYQQVGEELQKQGAFAAIEQAAANAQAVKTPAAPVKVTTAGAKPASAAVNARKRAAAPTSSSTPRKTQANYNPLDMSDEEFEKHSAQHFKYIH</sequence>
<evidence type="ECO:0000313" key="3">
    <source>
        <dbReference type="Proteomes" id="UP000595519"/>
    </source>
</evidence>
<feature type="compositionally biased region" description="Polar residues" evidence="1">
    <location>
        <begin position="376"/>
        <end position="389"/>
    </location>
</feature>
<evidence type="ECO:0000256" key="1">
    <source>
        <dbReference type="SAM" id="MobiDB-lite"/>
    </source>
</evidence>
<feature type="region of interest" description="Disordered" evidence="1">
    <location>
        <begin position="1"/>
        <end position="126"/>
    </location>
</feature>
<accession>A0A7S6B6B3</accession>
<evidence type="ECO:0000313" key="2">
    <source>
        <dbReference type="EMBL" id="QKE55974.1"/>
    </source>
</evidence>
<feature type="region of interest" description="Disordered" evidence="1">
    <location>
        <begin position="364"/>
        <end position="391"/>
    </location>
</feature>
<dbReference type="EMBL" id="MT416090">
    <property type="protein sequence ID" value="QKE55974.1"/>
    <property type="molecule type" value="Genomic_DNA"/>
</dbReference>